<dbReference type="EMBL" id="CAJVPM010004746">
    <property type="protein sequence ID" value="CAG8516829.1"/>
    <property type="molecule type" value="Genomic_DNA"/>
</dbReference>
<feature type="non-terminal residue" evidence="1">
    <location>
        <position position="1"/>
    </location>
</feature>
<gene>
    <name evidence="1" type="ORF">SCALOS_LOCUS3900</name>
</gene>
<evidence type="ECO:0000313" key="1">
    <source>
        <dbReference type="EMBL" id="CAG8516829.1"/>
    </source>
</evidence>
<proteinExistence type="predicted"/>
<dbReference type="Proteomes" id="UP000789860">
    <property type="component" value="Unassembled WGS sequence"/>
</dbReference>
<keyword evidence="2" id="KW-1185">Reference proteome</keyword>
<protein>
    <submittedName>
        <fullName evidence="1">4400_t:CDS:1</fullName>
    </submittedName>
</protein>
<reference evidence="1" key="1">
    <citation type="submission" date="2021-06" db="EMBL/GenBank/DDBJ databases">
        <authorList>
            <person name="Kallberg Y."/>
            <person name="Tangrot J."/>
            <person name="Rosling A."/>
        </authorList>
    </citation>
    <scope>NUCLEOTIDE SEQUENCE</scope>
    <source>
        <strain evidence="1">AU212A</strain>
    </source>
</reference>
<organism evidence="1 2">
    <name type="scientific">Scutellospora calospora</name>
    <dbReference type="NCBI Taxonomy" id="85575"/>
    <lineage>
        <taxon>Eukaryota</taxon>
        <taxon>Fungi</taxon>
        <taxon>Fungi incertae sedis</taxon>
        <taxon>Mucoromycota</taxon>
        <taxon>Glomeromycotina</taxon>
        <taxon>Glomeromycetes</taxon>
        <taxon>Diversisporales</taxon>
        <taxon>Gigasporaceae</taxon>
        <taxon>Scutellospora</taxon>
    </lineage>
</organism>
<accession>A0ACA9L9W3</accession>
<name>A0ACA9L9W3_9GLOM</name>
<sequence>SESNKYLLKVSFVRSLQRKISTIENTEDSESIIFVVEQIEVIDRIFYVNVKDINYINIKKRISDTVQLPNSNNTESRPSAKCKRTKESYEYLLEIENTNFTINCKLETNNNLTKNTKLQKNQKTSTCNQRKGKKQLTQNIETPQNLDQEIVNSDKK</sequence>
<evidence type="ECO:0000313" key="2">
    <source>
        <dbReference type="Proteomes" id="UP000789860"/>
    </source>
</evidence>
<comment type="caution">
    <text evidence="1">The sequence shown here is derived from an EMBL/GenBank/DDBJ whole genome shotgun (WGS) entry which is preliminary data.</text>
</comment>